<dbReference type="eggNOG" id="COG5026">
    <property type="taxonomic scope" value="Bacteria"/>
</dbReference>
<dbReference type="GeneID" id="78508038"/>
<dbReference type="InterPro" id="IPR043129">
    <property type="entry name" value="ATPase_NBD"/>
</dbReference>
<proteinExistence type="inferred from homology"/>
<dbReference type="UniPathway" id="UPA00109">
    <property type="reaction ID" value="UER00180"/>
</dbReference>
<dbReference type="InterPro" id="IPR022673">
    <property type="entry name" value="Hexokinase_C"/>
</dbReference>
<evidence type="ECO:0000313" key="13">
    <source>
        <dbReference type="Proteomes" id="UP000215383"/>
    </source>
</evidence>
<dbReference type="GO" id="GO:0008865">
    <property type="term" value="F:fructokinase activity"/>
    <property type="evidence" value="ECO:0007669"/>
    <property type="project" value="TreeGrafter"/>
</dbReference>
<evidence type="ECO:0000259" key="10">
    <source>
        <dbReference type="Pfam" id="PF00349"/>
    </source>
</evidence>
<protein>
    <submittedName>
        <fullName evidence="12">Hexokinase</fullName>
    </submittedName>
</protein>
<sequence>MENSKFQQMIDDFTLDSDAIKEIAASFRYDIDAGVRETGESSLRMLKSYIGLPTGNEKGEYLALDFGGTNLRVVLIRLEGNGKFEVIKKVAKPLVKPGEYDFICADANADELFDFIADMVEKAVDGDHDKKYLLGHTFSFPSAQTNIYNARLIIWTKEFATKGVEGEVVNDLLKAALARKNLSNVEPTAVINDTVAVLLAAAYKLGNVNVGSIYATGHNTCYYETYTSAGLGKPAMVINMESGGFNKLAINKYDYKLDLESEKPYEQRLEKMVSGRYMGELFAYCLDEAWGIGKVSFTSIDISRILADNSDTLNDVCALLKEKTNLDIETEDAVWVKALAETIASRSARIVVATYCGIMWHLYPNGGIPKQYIAVDGSVFEKMPTIKENMQKAIYEIMEDDADKLELVLENGGSALGAALAAAMEPVEG</sequence>
<evidence type="ECO:0000256" key="3">
    <source>
        <dbReference type="ARBA" id="ARBA00009225"/>
    </source>
</evidence>
<name>A0A239U4R4_9FIRM</name>
<comment type="pathway">
    <text evidence="2">Carbohydrate metabolism.</text>
</comment>
<dbReference type="GO" id="GO:0004340">
    <property type="term" value="F:glucokinase activity"/>
    <property type="evidence" value="ECO:0007669"/>
    <property type="project" value="TreeGrafter"/>
</dbReference>
<keyword evidence="13" id="KW-1185">Reference proteome</keyword>
<dbReference type="InterPro" id="IPR001312">
    <property type="entry name" value="Hexokinase"/>
</dbReference>
<feature type="domain" description="Hexokinase N-terminal" evidence="10">
    <location>
        <begin position="6"/>
        <end position="203"/>
    </location>
</feature>
<dbReference type="Pfam" id="PF03727">
    <property type="entry name" value="Hexokinase_2"/>
    <property type="match status" value="1"/>
</dbReference>
<dbReference type="GO" id="GO:0005524">
    <property type="term" value="F:ATP binding"/>
    <property type="evidence" value="ECO:0007669"/>
    <property type="project" value="UniProtKB-KW"/>
</dbReference>
<dbReference type="AlphaFoldDB" id="A0A239U4R4"/>
<keyword evidence="5" id="KW-0547">Nucleotide-binding</keyword>
<evidence type="ECO:0000256" key="5">
    <source>
        <dbReference type="ARBA" id="ARBA00022741"/>
    </source>
</evidence>
<dbReference type="GO" id="GO:0005829">
    <property type="term" value="C:cytosol"/>
    <property type="evidence" value="ECO:0007669"/>
    <property type="project" value="TreeGrafter"/>
</dbReference>
<dbReference type="SUPFAM" id="SSF53067">
    <property type="entry name" value="Actin-like ATPase domain"/>
    <property type="match status" value="2"/>
</dbReference>
<dbReference type="GO" id="GO:0001678">
    <property type="term" value="P:intracellular glucose homeostasis"/>
    <property type="evidence" value="ECO:0007669"/>
    <property type="project" value="InterPro"/>
</dbReference>
<evidence type="ECO:0000259" key="11">
    <source>
        <dbReference type="Pfam" id="PF03727"/>
    </source>
</evidence>
<organism evidence="12 13">
    <name type="scientific">Megamonas hypermegale</name>
    <dbReference type="NCBI Taxonomy" id="158847"/>
    <lineage>
        <taxon>Bacteria</taxon>
        <taxon>Bacillati</taxon>
        <taxon>Bacillota</taxon>
        <taxon>Negativicutes</taxon>
        <taxon>Selenomonadales</taxon>
        <taxon>Selenomonadaceae</taxon>
        <taxon>Megamonas</taxon>
    </lineage>
</organism>
<dbReference type="Gene3D" id="3.30.420.40">
    <property type="match status" value="1"/>
</dbReference>
<dbReference type="RefSeq" id="WP_027889987.1">
    <property type="nucleotide sequence ID" value="NZ_LT906446.1"/>
</dbReference>
<evidence type="ECO:0000256" key="2">
    <source>
        <dbReference type="ARBA" id="ARBA00005007"/>
    </source>
</evidence>
<feature type="domain" description="Hexokinase C-terminal" evidence="11">
    <location>
        <begin position="210"/>
        <end position="424"/>
    </location>
</feature>
<dbReference type="Gene3D" id="3.40.367.20">
    <property type="match status" value="1"/>
</dbReference>
<dbReference type="PANTHER" id="PTHR19443:SF16">
    <property type="entry name" value="HEXOKINASE TYPE 1-RELATED"/>
    <property type="match status" value="1"/>
</dbReference>
<evidence type="ECO:0000256" key="8">
    <source>
        <dbReference type="ARBA" id="ARBA00023152"/>
    </source>
</evidence>
<comment type="pathway">
    <text evidence="1">Carbohydrate degradation.</text>
</comment>
<keyword evidence="8" id="KW-0324">Glycolysis</keyword>
<evidence type="ECO:0000256" key="6">
    <source>
        <dbReference type="ARBA" id="ARBA00022777"/>
    </source>
</evidence>
<evidence type="ECO:0000256" key="7">
    <source>
        <dbReference type="ARBA" id="ARBA00022840"/>
    </source>
</evidence>
<keyword evidence="7" id="KW-0067">ATP-binding</keyword>
<accession>A0A239U4R4</accession>
<comment type="catalytic activity">
    <reaction evidence="9">
        <text>D-fructose + ATP = D-fructose 6-phosphate + ADP + H(+)</text>
        <dbReference type="Rhea" id="RHEA:16125"/>
        <dbReference type="ChEBI" id="CHEBI:15378"/>
        <dbReference type="ChEBI" id="CHEBI:30616"/>
        <dbReference type="ChEBI" id="CHEBI:37721"/>
        <dbReference type="ChEBI" id="CHEBI:61527"/>
        <dbReference type="ChEBI" id="CHEBI:456216"/>
        <dbReference type="EC" id="2.7.1.1"/>
    </reaction>
    <physiologicalReaction direction="left-to-right" evidence="9">
        <dbReference type="Rhea" id="RHEA:16126"/>
    </physiologicalReaction>
</comment>
<dbReference type="PRINTS" id="PR00475">
    <property type="entry name" value="HEXOKINASE"/>
</dbReference>
<dbReference type="Pfam" id="PF00349">
    <property type="entry name" value="Hexokinase_1"/>
    <property type="match status" value="1"/>
</dbReference>
<keyword evidence="4" id="KW-0808">Transferase</keyword>
<keyword evidence="6 12" id="KW-0418">Kinase</keyword>
<dbReference type="EMBL" id="LT906446">
    <property type="protein sequence ID" value="SNV04855.1"/>
    <property type="molecule type" value="Genomic_DNA"/>
</dbReference>
<reference evidence="12 13" key="1">
    <citation type="submission" date="2017-06" db="EMBL/GenBank/DDBJ databases">
        <authorList>
            <consortium name="Pathogen Informatics"/>
        </authorList>
    </citation>
    <scope>NUCLEOTIDE SEQUENCE [LARGE SCALE GENOMIC DNA]</scope>
    <source>
        <strain evidence="12 13">NCTC10570</strain>
    </source>
</reference>
<evidence type="ECO:0000256" key="4">
    <source>
        <dbReference type="ARBA" id="ARBA00022679"/>
    </source>
</evidence>
<evidence type="ECO:0000256" key="1">
    <source>
        <dbReference type="ARBA" id="ARBA00004921"/>
    </source>
</evidence>
<evidence type="ECO:0000256" key="9">
    <source>
        <dbReference type="ARBA" id="ARBA00047905"/>
    </source>
</evidence>
<gene>
    <name evidence="12" type="ORF">SAMEA4364220_02054</name>
</gene>
<dbReference type="GO" id="GO:0006096">
    <property type="term" value="P:glycolytic process"/>
    <property type="evidence" value="ECO:0007669"/>
    <property type="project" value="UniProtKB-UniPathway"/>
</dbReference>
<dbReference type="GO" id="GO:0005536">
    <property type="term" value="F:D-glucose binding"/>
    <property type="evidence" value="ECO:0007669"/>
    <property type="project" value="InterPro"/>
</dbReference>
<dbReference type="PROSITE" id="PS51748">
    <property type="entry name" value="HEXOKINASE_2"/>
    <property type="match status" value="1"/>
</dbReference>
<dbReference type="PANTHER" id="PTHR19443">
    <property type="entry name" value="HEXOKINASE"/>
    <property type="match status" value="1"/>
</dbReference>
<dbReference type="InterPro" id="IPR022672">
    <property type="entry name" value="Hexokinase_N"/>
</dbReference>
<dbReference type="Proteomes" id="UP000215383">
    <property type="component" value="Chromosome 1"/>
</dbReference>
<evidence type="ECO:0000313" key="12">
    <source>
        <dbReference type="EMBL" id="SNV04855.1"/>
    </source>
</evidence>
<dbReference type="GO" id="GO:0006006">
    <property type="term" value="P:glucose metabolic process"/>
    <property type="evidence" value="ECO:0007669"/>
    <property type="project" value="TreeGrafter"/>
</dbReference>
<comment type="similarity">
    <text evidence="3">Belongs to the hexokinase family.</text>
</comment>